<dbReference type="EMBL" id="BQKY01000004">
    <property type="protein sequence ID" value="GJN88944.1"/>
    <property type="molecule type" value="Genomic_DNA"/>
</dbReference>
<evidence type="ECO:0000256" key="5">
    <source>
        <dbReference type="ARBA" id="ARBA00022989"/>
    </source>
</evidence>
<dbReference type="InterPro" id="IPR033118">
    <property type="entry name" value="EXPERA"/>
</dbReference>
<keyword evidence="4 7" id="KW-0256">Endoplasmic reticulum</keyword>
<comment type="caution">
    <text evidence="9">The sequence shown here is derived from an EMBL/GenBank/DDBJ whole genome shotgun (WGS) entry which is preliminary data.</text>
</comment>
<feature type="transmembrane region" description="Helical" evidence="7">
    <location>
        <begin position="134"/>
        <end position="154"/>
    </location>
</feature>
<evidence type="ECO:0000256" key="2">
    <source>
        <dbReference type="ARBA" id="ARBA00009096"/>
    </source>
</evidence>
<dbReference type="PANTHER" id="PTHR31204">
    <property type="entry name" value="SIGMA INTRACELLULAR RECEPTOR 2"/>
    <property type="match status" value="1"/>
</dbReference>
<comment type="subcellular location">
    <subcellularLocation>
        <location evidence="1">Endoplasmic reticulum membrane</location>
        <topology evidence="1">Multi-pass membrane protein</topology>
    </subcellularLocation>
</comment>
<dbReference type="InterPro" id="IPR051987">
    <property type="entry name" value="Sigma-2_receptor-like"/>
</dbReference>
<organism evidence="9 10">
    <name type="scientific">Rhodotorula paludigena</name>
    <dbReference type="NCBI Taxonomy" id="86838"/>
    <lineage>
        <taxon>Eukaryota</taxon>
        <taxon>Fungi</taxon>
        <taxon>Dikarya</taxon>
        <taxon>Basidiomycota</taxon>
        <taxon>Pucciniomycotina</taxon>
        <taxon>Microbotryomycetes</taxon>
        <taxon>Sporidiobolales</taxon>
        <taxon>Sporidiobolaceae</taxon>
        <taxon>Rhodotorula</taxon>
    </lineage>
</organism>
<name>A0AAV5GEK2_9BASI</name>
<accession>A0AAV5GEK2</accession>
<dbReference type="PROSITE" id="PS51751">
    <property type="entry name" value="EXPERA"/>
    <property type="match status" value="1"/>
</dbReference>
<keyword evidence="10" id="KW-1185">Reference proteome</keyword>
<proteinExistence type="inferred from homology"/>
<evidence type="ECO:0000256" key="6">
    <source>
        <dbReference type="ARBA" id="ARBA00023136"/>
    </source>
</evidence>
<feature type="domain" description="EXPERA" evidence="8">
    <location>
        <begin position="7"/>
        <end position="149"/>
    </location>
</feature>
<evidence type="ECO:0000256" key="7">
    <source>
        <dbReference type="PIRNR" id="PIRNR031032"/>
    </source>
</evidence>
<evidence type="ECO:0000256" key="3">
    <source>
        <dbReference type="ARBA" id="ARBA00022692"/>
    </source>
</evidence>
<protein>
    <recommendedName>
        <fullName evidence="7">Efficient mitochondria targeting-associated protein 19</fullName>
    </recommendedName>
</protein>
<dbReference type="AlphaFoldDB" id="A0AAV5GEK2"/>
<dbReference type="Proteomes" id="UP001342314">
    <property type="component" value="Unassembled WGS sequence"/>
</dbReference>
<evidence type="ECO:0000259" key="8">
    <source>
        <dbReference type="PROSITE" id="PS51751"/>
    </source>
</evidence>
<dbReference type="InterPro" id="IPR016964">
    <property type="entry name" value="Sigma2_recept"/>
</dbReference>
<dbReference type="GO" id="GO:0005789">
    <property type="term" value="C:endoplasmic reticulum membrane"/>
    <property type="evidence" value="ECO:0007669"/>
    <property type="project" value="UniProtKB-SubCell"/>
</dbReference>
<keyword evidence="5 7" id="KW-1133">Transmembrane helix</keyword>
<reference evidence="9 10" key="1">
    <citation type="submission" date="2021-12" db="EMBL/GenBank/DDBJ databases">
        <title>High titer production of polyol ester of fatty acids by Rhodotorula paludigena BS15 towards product separation-free biomass refinery.</title>
        <authorList>
            <person name="Mano J."/>
            <person name="Ono H."/>
            <person name="Tanaka T."/>
            <person name="Naito K."/>
            <person name="Sushida H."/>
            <person name="Ike M."/>
            <person name="Tokuyasu K."/>
            <person name="Kitaoka M."/>
        </authorList>
    </citation>
    <scope>NUCLEOTIDE SEQUENCE [LARGE SCALE GENOMIC DNA]</scope>
    <source>
        <strain evidence="9 10">BS15</strain>
    </source>
</reference>
<gene>
    <name evidence="9" type="ORF">Rhopal_001915-T1</name>
</gene>
<evidence type="ECO:0000313" key="10">
    <source>
        <dbReference type="Proteomes" id="UP001342314"/>
    </source>
</evidence>
<feature type="transmembrane region" description="Helical" evidence="7">
    <location>
        <begin position="9"/>
        <end position="31"/>
    </location>
</feature>
<dbReference type="PANTHER" id="PTHR31204:SF1">
    <property type="entry name" value="SIGMA INTRACELLULAR RECEPTOR 2"/>
    <property type="match status" value="1"/>
</dbReference>
<keyword evidence="6 7" id="KW-0472">Membrane</keyword>
<comment type="similarity">
    <text evidence="2">Belongs to the TMEM97/sigma-2 receptor family.</text>
</comment>
<dbReference type="PIRSF" id="PIRSF031032">
    <property type="entry name" value="TMP_97_prd"/>
    <property type="match status" value="1"/>
</dbReference>
<feature type="transmembrane region" description="Helical" evidence="7">
    <location>
        <begin position="62"/>
        <end position="86"/>
    </location>
</feature>
<evidence type="ECO:0000256" key="4">
    <source>
        <dbReference type="ARBA" id="ARBA00022824"/>
    </source>
</evidence>
<evidence type="ECO:0000313" key="9">
    <source>
        <dbReference type="EMBL" id="GJN88944.1"/>
    </source>
</evidence>
<dbReference type="Pfam" id="PF05241">
    <property type="entry name" value="EBP"/>
    <property type="match status" value="1"/>
</dbReference>
<feature type="transmembrane region" description="Helical" evidence="7">
    <location>
        <begin position="98"/>
        <end position="122"/>
    </location>
</feature>
<evidence type="ECO:0000256" key="1">
    <source>
        <dbReference type="ARBA" id="ARBA00004477"/>
    </source>
</evidence>
<sequence length="171" mass="19018">MLSQRARDWVYLTFLAVHIPATLLVDVQALFCAEYFSPAWLREIFIFAAKEDPLLTNATAPLFAWFQASLSFIILEVLFQLPVFFLGVRGLWKRQTTICPLLALYGASSSTTTFACIATVLTTPGLTQPQLTKLLASYVPFMLVPLAMAVDYGARMTRAMRTLEKGKAKSA</sequence>
<keyword evidence="3 7" id="KW-0812">Transmembrane</keyword>